<gene>
    <name evidence="2" type="ORF">MM415A00428_0001</name>
    <name evidence="1" type="ORF">MM415B01127_0035</name>
</gene>
<evidence type="ECO:0000313" key="1">
    <source>
        <dbReference type="EMBL" id="QJA60358.1"/>
    </source>
</evidence>
<proteinExistence type="predicted"/>
<accession>A0A6M3KJR2</accession>
<name>A0A6M3KJR2_9ZZZZ</name>
<evidence type="ECO:0000313" key="2">
    <source>
        <dbReference type="EMBL" id="QJA82283.1"/>
    </source>
</evidence>
<protein>
    <submittedName>
        <fullName evidence="2">Uncharacterized protein</fullName>
    </submittedName>
</protein>
<dbReference type="EMBL" id="MT141405">
    <property type="protein sequence ID" value="QJA60358.1"/>
    <property type="molecule type" value="Genomic_DNA"/>
</dbReference>
<dbReference type="AlphaFoldDB" id="A0A6M3KJR2"/>
<organism evidence="2">
    <name type="scientific">viral metagenome</name>
    <dbReference type="NCBI Taxonomy" id="1070528"/>
    <lineage>
        <taxon>unclassified sequences</taxon>
        <taxon>metagenomes</taxon>
        <taxon>organismal metagenomes</taxon>
    </lineage>
</organism>
<reference evidence="2" key="1">
    <citation type="submission" date="2020-03" db="EMBL/GenBank/DDBJ databases">
        <title>The deep terrestrial virosphere.</title>
        <authorList>
            <person name="Holmfeldt K."/>
            <person name="Nilsson E."/>
            <person name="Simone D."/>
            <person name="Lopez-Fernandez M."/>
            <person name="Wu X."/>
            <person name="de Brujin I."/>
            <person name="Lundin D."/>
            <person name="Andersson A."/>
            <person name="Bertilsson S."/>
            <person name="Dopson M."/>
        </authorList>
    </citation>
    <scope>NUCLEOTIDE SEQUENCE</scope>
    <source>
        <strain evidence="2">MM415A00428</strain>
        <strain evidence="1">MM415B01127</strain>
    </source>
</reference>
<sequence length="85" mass="9848">MKNENKECKDCLGHSSATLKIVYGSEAMIYNQPYPNYEGVGEAPIHMCCTKPSFVTDKCYYHEKKREGKFNHQLSASRKARTRIW</sequence>
<dbReference type="EMBL" id="MT142484">
    <property type="protein sequence ID" value="QJA82283.1"/>
    <property type="molecule type" value="Genomic_DNA"/>
</dbReference>